<name>A0A7W8C127_9BACT</name>
<evidence type="ECO:0000313" key="3">
    <source>
        <dbReference type="Proteomes" id="UP000539075"/>
    </source>
</evidence>
<comment type="caution">
    <text evidence="2">The sequence shown here is derived from an EMBL/GenBank/DDBJ whole genome shotgun (WGS) entry which is preliminary data.</text>
</comment>
<gene>
    <name evidence="2" type="ORF">HNQ38_001730</name>
</gene>
<sequence>MGLRPLLGPPCIPPEAPPALPRPPSLFFGGGYARTSPTCRLRFFMTPPPTTGSAAPEKLQYPNQIAYAVIPTAFENIGITMGACFSVHRNPAEKLPEFPLLLKMDDRITRRNFLYNWAALIPASLIHLGTTLRHIRVFEMHSLTTYSELSRQPNPQYPDAPKLSANAKAPDGVARRAGRSPTEGREAPEARAAHPSRNDGIWKARKGYPVEMEIYGKSSGVVRGECRGGLGGAAAPNRPLLPPAAQAVPPRAPFPLFRRRTSPFIPVEYYKSTLPI</sequence>
<accession>A0A7W8C127</accession>
<keyword evidence="3" id="KW-1185">Reference proteome</keyword>
<evidence type="ECO:0000313" key="2">
    <source>
        <dbReference type="EMBL" id="MBB5143633.1"/>
    </source>
</evidence>
<dbReference type="Proteomes" id="UP000539075">
    <property type="component" value="Unassembled WGS sequence"/>
</dbReference>
<proteinExistence type="predicted"/>
<feature type="region of interest" description="Disordered" evidence="1">
    <location>
        <begin position="149"/>
        <end position="196"/>
    </location>
</feature>
<dbReference type="AlphaFoldDB" id="A0A7W8C127"/>
<dbReference type="EMBL" id="JACHGO010000004">
    <property type="protein sequence ID" value="MBB5143633.1"/>
    <property type="molecule type" value="Genomic_DNA"/>
</dbReference>
<reference evidence="2 3" key="1">
    <citation type="submission" date="2020-08" db="EMBL/GenBank/DDBJ databases">
        <title>Genomic Encyclopedia of Type Strains, Phase IV (KMG-IV): sequencing the most valuable type-strain genomes for metagenomic binning, comparative biology and taxonomic classification.</title>
        <authorList>
            <person name="Goeker M."/>
        </authorList>
    </citation>
    <scope>NUCLEOTIDE SEQUENCE [LARGE SCALE GENOMIC DNA]</scope>
    <source>
        <strain evidence="2 3">DSM 11275</strain>
    </source>
</reference>
<evidence type="ECO:0000256" key="1">
    <source>
        <dbReference type="SAM" id="MobiDB-lite"/>
    </source>
</evidence>
<protein>
    <submittedName>
        <fullName evidence="2">Uncharacterized protein</fullName>
    </submittedName>
</protein>
<organism evidence="2 3">
    <name type="scientific">Desulfovibrio intestinalis</name>
    <dbReference type="NCBI Taxonomy" id="58621"/>
    <lineage>
        <taxon>Bacteria</taxon>
        <taxon>Pseudomonadati</taxon>
        <taxon>Thermodesulfobacteriota</taxon>
        <taxon>Desulfovibrionia</taxon>
        <taxon>Desulfovibrionales</taxon>
        <taxon>Desulfovibrionaceae</taxon>
        <taxon>Desulfovibrio</taxon>
    </lineage>
</organism>
<feature type="compositionally biased region" description="Basic and acidic residues" evidence="1">
    <location>
        <begin position="182"/>
        <end position="196"/>
    </location>
</feature>